<gene>
    <name evidence="2" type="ORF">VITISV_022593</name>
</gene>
<feature type="region of interest" description="Disordered" evidence="1">
    <location>
        <begin position="130"/>
        <end position="157"/>
    </location>
</feature>
<organism evidence="2">
    <name type="scientific">Vitis vinifera</name>
    <name type="common">Grape</name>
    <dbReference type="NCBI Taxonomy" id="29760"/>
    <lineage>
        <taxon>Eukaryota</taxon>
        <taxon>Viridiplantae</taxon>
        <taxon>Streptophyta</taxon>
        <taxon>Embryophyta</taxon>
        <taxon>Tracheophyta</taxon>
        <taxon>Spermatophyta</taxon>
        <taxon>Magnoliopsida</taxon>
        <taxon>eudicotyledons</taxon>
        <taxon>Gunneridae</taxon>
        <taxon>Pentapetalae</taxon>
        <taxon>rosids</taxon>
        <taxon>Vitales</taxon>
        <taxon>Vitaceae</taxon>
        <taxon>Viteae</taxon>
        <taxon>Vitis</taxon>
    </lineage>
</organism>
<reference evidence="2" key="1">
    <citation type="journal article" date="2007" name="PLoS ONE">
        <title>The first genome sequence of an elite grapevine cultivar (Pinot noir Vitis vinifera L.): coping with a highly heterozygous genome.</title>
        <authorList>
            <person name="Velasco R."/>
            <person name="Zharkikh A."/>
            <person name="Troggio M."/>
            <person name="Cartwright D.A."/>
            <person name="Cestaro A."/>
            <person name="Pruss D."/>
            <person name="Pindo M."/>
            <person name="FitzGerald L.M."/>
            <person name="Vezzulli S."/>
            <person name="Reid J."/>
            <person name="Malacarne G."/>
            <person name="Iliev D."/>
            <person name="Coppola G."/>
            <person name="Wardell B."/>
            <person name="Micheletti D."/>
            <person name="Macalma T."/>
            <person name="Facci M."/>
            <person name="Mitchell J.T."/>
            <person name="Perazzolli M."/>
            <person name="Eldredge G."/>
            <person name="Gatto P."/>
            <person name="Oyzerski R."/>
            <person name="Moretto M."/>
            <person name="Gutin N."/>
            <person name="Stefanini M."/>
            <person name="Chen Y."/>
            <person name="Segala C."/>
            <person name="Davenport C."/>
            <person name="Dematte L."/>
            <person name="Mraz A."/>
            <person name="Battilana J."/>
            <person name="Stormo K."/>
            <person name="Costa F."/>
            <person name="Tao Q."/>
            <person name="Si-Ammour A."/>
            <person name="Harkins T."/>
            <person name="Lackey A."/>
            <person name="Perbost C."/>
            <person name="Taillon B."/>
            <person name="Stella A."/>
            <person name="Solovyev V."/>
            <person name="Fawcett J.A."/>
            <person name="Sterck L."/>
            <person name="Vandepoele K."/>
            <person name="Grando S.M."/>
            <person name="Toppo S."/>
            <person name="Moser C."/>
            <person name="Lanchbury J."/>
            <person name="Bogden R."/>
            <person name="Skolnick M."/>
            <person name="Sgaramella V."/>
            <person name="Bhatnagar S.K."/>
            <person name="Fontana P."/>
            <person name="Gutin A."/>
            <person name="Van de Peer Y."/>
            <person name="Salamini F."/>
            <person name="Viola R."/>
        </authorList>
    </citation>
    <scope>NUCLEOTIDE SEQUENCE</scope>
</reference>
<evidence type="ECO:0000313" key="2">
    <source>
        <dbReference type="EMBL" id="CAN77071.1"/>
    </source>
</evidence>
<proteinExistence type="predicted"/>
<name>A5BMS6_VITVI</name>
<sequence>MDEETAFFSQLQWARILVRASGKFRPGTLHVAAKNFCWTVSLWWETPPWFSEVVAKSAWFKDERREVRDEGGVETLANVSVRDVQNFQTELQSWGIGEKVVCGRRQREAAVAVAIEGPLSVSLEEAGWGGSPRPTFNKDGTGLLERPSSDRAPSVPAGGVGGMDAELWAVEVAVVAKLLPRRWRVTDEALMEEASRYYVVPNSSSSSLGLAGILFFFFSLGQCQSCRGVGGVCLWSGRGVGSVSAECGAE</sequence>
<dbReference type="AlphaFoldDB" id="A5BMS6"/>
<dbReference type="EMBL" id="AM464975">
    <property type="protein sequence ID" value="CAN77071.1"/>
    <property type="molecule type" value="Genomic_DNA"/>
</dbReference>
<accession>A5BMS6</accession>
<evidence type="ECO:0000256" key="1">
    <source>
        <dbReference type="SAM" id="MobiDB-lite"/>
    </source>
</evidence>
<evidence type="ECO:0008006" key="3">
    <source>
        <dbReference type="Google" id="ProtNLM"/>
    </source>
</evidence>
<protein>
    <recommendedName>
        <fullName evidence="3">DUF4283 domain-containing protein</fullName>
    </recommendedName>
</protein>